<feature type="transmembrane region" description="Helical" evidence="2">
    <location>
        <begin position="152"/>
        <end position="174"/>
    </location>
</feature>
<comment type="caution">
    <text evidence="3">The sequence shown here is derived from an EMBL/GenBank/DDBJ whole genome shotgun (WGS) entry which is preliminary data.</text>
</comment>
<evidence type="ECO:0000256" key="1">
    <source>
        <dbReference type="SAM" id="MobiDB-lite"/>
    </source>
</evidence>
<reference evidence="3 4" key="1">
    <citation type="submission" date="2024-02" db="EMBL/GenBank/DDBJ databases">
        <authorList>
            <person name="Chen Y."/>
            <person name="Shah S."/>
            <person name="Dougan E. K."/>
            <person name="Thang M."/>
            <person name="Chan C."/>
        </authorList>
    </citation>
    <scope>NUCLEOTIDE SEQUENCE [LARGE SCALE GENOMIC DNA]</scope>
</reference>
<feature type="transmembrane region" description="Helical" evidence="2">
    <location>
        <begin position="230"/>
        <end position="247"/>
    </location>
</feature>
<evidence type="ECO:0000256" key="2">
    <source>
        <dbReference type="SAM" id="Phobius"/>
    </source>
</evidence>
<feature type="region of interest" description="Disordered" evidence="1">
    <location>
        <begin position="1"/>
        <end position="34"/>
    </location>
</feature>
<dbReference type="EMBL" id="CAXAMM010003213">
    <property type="protein sequence ID" value="CAK8998965.1"/>
    <property type="molecule type" value="Genomic_DNA"/>
</dbReference>
<gene>
    <name evidence="3" type="ORF">SCF082_LOCUS5858</name>
</gene>
<evidence type="ECO:0000313" key="3">
    <source>
        <dbReference type="EMBL" id="CAK8998965.1"/>
    </source>
</evidence>
<feature type="transmembrane region" description="Helical" evidence="2">
    <location>
        <begin position="112"/>
        <end position="132"/>
    </location>
</feature>
<evidence type="ECO:0000313" key="4">
    <source>
        <dbReference type="Proteomes" id="UP001642464"/>
    </source>
</evidence>
<organism evidence="3 4">
    <name type="scientific">Durusdinium trenchii</name>
    <dbReference type="NCBI Taxonomy" id="1381693"/>
    <lineage>
        <taxon>Eukaryota</taxon>
        <taxon>Sar</taxon>
        <taxon>Alveolata</taxon>
        <taxon>Dinophyceae</taxon>
        <taxon>Suessiales</taxon>
        <taxon>Symbiodiniaceae</taxon>
        <taxon>Durusdinium</taxon>
    </lineage>
</organism>
<keyword evidence="2" id="KW-0472">Membrane</keyword>
<protein>
    <submittedName>
        <fullName evidence="3">Tubulin polyglutamylase TTLL2</fullName>
    </submittedName>
</protein>
<dbReference type="PANTHER" id="PTHR33876:SF4">
    <property type="entry name" value="CHLOROPLAST PROTEIN FOR GROWTH AND FERTILITY 2"/>
    <property type="match status" value="1"/>
</dbReference>
<feature type="transmembrane region" description="Helical" evidence="2">
    <location>
        <begin position="268"/>
        <end position="292"/>
    </location>
</feature>
<sequence>MTSLSLAPMAVAPTPSGPRVRRAPSTLGAGVTRSSPAWCEGGARSAGATQDFVRCLALGSFSSLAWRSRSFRGFRYPASVRQIAKAEGEGSASASVTVKDPRRSPVRRARRVVVASIAVACGLVALLYATSFVEAAMHKLFAPPMKAKSPGIAMIIGLAVGALHTVAGPDHLAALAPLVIGKRRSVFAAFGLGALWGSGHATGQLVIGLGCLAVHLGLLQMHVATALQQMSGFLVGASLIAIGLLGFKEAKDYDPTEEEETDTGKFGWATYATGVVHGLSLDAIIFILPAFSLPRFAAVVHVFGVVTGTLFSMGCCTTVLSLFFRQSPRLKLVSVSASSISLLLGIDITDITDITVGPVHGAAVLFRGLCILMSCCGISIPLPGLG</sequence>
<keyword evidence="2" id="KW-0812">Transmembrane</keyword>
<keyword evidence="2" id="KW-1133">Transmembrane helix</keyword>
<feature type="transmembrane region" description="Helical" evidence="2">
    <location>
        <begin position="298"/>
        <end position="324"/>
    </location>
</feature>
<dbReference type="Proteomes" id="UP001642464">
    <property type="component" value="Unassembled WGS sequence"/>
</dbReference>
<feature type="transmembrane region" description="Helical" evidence="2">
    <location>
        <begin position="186"/>
        <end position="218"/>
    </location>
</feature>
<dbReference type="InterPro" id="IPR052776">
    <property type="entry name" value="Chloro_ReproSupport/MetalTrans"/>
</dbReference>
<proteinExistence type="predicted"/>
<dbReference type="PANTHER" id="PTHR33876">
    <property type="entry name" value="UNNAMED PRODUCT"/>
    <property type="match status" value="1"/>
</dbReference>
<accession>A0ABP0I8R8</accession>
<keyword evidence="4" id="KW-1185">Reference proteome</keyword>
<name>A0ABP0I8R8_9DINO</name>